<name>A0A561P6A9_9BACT</name>
<evidence type="ECO:0000313" key="4">
    <source>
        <dbReference type="Proteomes" id="UP000320811"/>
    </source>
</evidence>
<keyword evidence="2" id="KW-0732">Signal</keyword>
<feature type="signal peptide" evidence="2">
    <location>
        <begin position="1"/>
        <end position="32"/>
    </location>
</feature>
<accession>A0A561P6A9</accession>
<evidence type="ECO:0008006" key="5">
    <source>
        <dbReference type="Google" id="ProtNLM"/>
    </source>
</evidence>
<reference evidence="3 4" key="1">
    <citation type="submission" date="2019-06" db="EMBL/GenBank/DDBJ databases">
        <title>Sorghum-associated microbial communities from plants grown in Nebraska, USA.</title>
        <authorList>
            <person name="Schachtman D."/>
        </authorList>
    </citation>
    <scope>NUCLEOTIDE SEQUENCE [LARGE SCALE GENOMIC DNA]</scope>
    <source>
        <strain evidence="3 4">1209</strain>
    </source>
</reference>
<feature type="region of interest" description="Disordered" evidence="1">
    <location>
        <begin position="186"/>
        <end position="218"/>
    </location>
</feature>
<evidence type="ECO:0000256" key="2">
    <source>
        <dbReference type="SAM" id="SignalP"/>
    </source>
</evidence>
<proteinExistence type="predicted"/>
<evidence type="ECO:0000313" key="3">
    <source>
        <dbReference type="EMBL" id="TWF33653.1"/>
    </source>
</evidence>
<dbReference type="Proteomes" id="UP000320811">
    <property type="component" value="Unassembled WGS sequence"/>
</dbReference>
<feature type="chain" id="PRO_5022002542" description="PDZ domain-containing protein" evidence="2">
    <location>
        <begin position="33"/>
        <end position="384"/>
    </location>
</feature>
<organism evidence="3 4">
    <name type="scientific">Chitinophaga polysaccharea</name>
    <dbReference type="NCBI Taxonomy" id="1293035"/>
    <lineage>
        <taxon>Bacteria</taxon>
        <taxon>Pseudomonadati</taxon>
        <taxon>Bacteroidota</taxon>
        <taxon>Chitinophagia</taxon>
        <taxon>Chitinophagales</taxon>
        <taxon>Chitinophagaceae</taxon>
        <taxon>Chitinophaga</taxon>
    </lineage>
</organism>
<feature type="compositionally biased region" description="Low complexity" evidence="1">
    <location>
        <begin position="186"/>
        <end position="214"/>
    </location>
</feature>
<evidence type="ECO:0000256" key="1">
    <source>
        <dbReference type="SAM" id="MobiDB-lite"/>
    </source>
</evidence>
<comment type="caution">
    <text evidence="3">The sequence shown here is derived from an EMBL/GenBank/DDBJ whole genome shotgun (WGS) entry which is preliminary data.</text>
</comment>
<keyword evidence="4" id="KW-1185">Reference proteome</keyword>
<dbReference type="EMBL" id="VIWO01000012">
    <property type="protein sequence ID" value="TWF33653.1"/>
    <property type="molecule type" value="Genomic_DNA"/>
</dbReference>
<protein>
    <recommendedName>
        <fullName evidence="5">PDZ domain-containing protein</fullName>
    </recommendedName>
</protein>
<gene>
    <name evidence="3" type="ORF">FHW36_11294</name>
</gene>
<dbReference type="AlphaFoldDB" id="A0A561P6A9"/>
<sequence>MLSVFKMINTAHMKRFFILAALFVPVMLSAQAKLSQTVINDFSARVAAHYQLPHDSITGYIAEQLTRSGNAGLDIDSTVFDLKKDPVALDAALKYLYQYSDCNRQRFIANLRSMNLETNSVFPLATYTANKYKNDTKALLDDKKDFLATYTGPVTGKKPPASIADVAAANQAAAVAESNANAAAESNTAAAGNSNTGTENTAAPAASTAPATDTRNWEVHPLFQVRTPEQLVEMYGANNVTQHDAINLAGNKDGEAYVIYPDTDNELEVQFDGENGNIVTFSHFPSKWKSPYGIKAGDPLDKLAKVNGRPFKFNAFEWTNGGTVSSWNGGALEGKSVIVVLKANNTGDPKQYDQVTGDKTLRSDLPALKKLDVVIESIAFKAAN</sequence>